<feature type="transmembrane region" description="Helical" evidence="1">
    <location>
        <begin position="108"/>
        <end position="129"/>
    </location>
</feature>
<dbReference type="InterPro" id="IPR050327">
    <property type="entry name" value="Proton-linked_MCT"/>
</dbReference>
<proteinExistence type="predicted"/>
<dbReference type="EMBL" id="JASPKY010000017">
    <property type="protein sequence ID" value="KAK9752905.1"/>
    <property type="molecule type" value="Genomic_DNA"/>
</dbReference>
<reference evidence="2 3" key="1">
    <citation type="journal article" date="2024" name="BMC Genomics">
        <title>De novo assembly and annotation of Popillia japonica's genome with initial clues to its potential as an invasive pest.</title>
        <authorList>
            <person name="Cucini C."/>
            <person name="Boschi S."/>
            <person name="Funari R."/>
            <person name="Cardaioli E."/>
            <person name="Iannotti N."/>
            <person name="Marturano G."/>
            <person name="Paoli F."/>
            <person name="Bruttini M."/>
            <person name="Carapelli A."/>
            <person name="Frati F."/>
            <person name="Nardi F."/>
        </authorList>
    </citation>
    <scope>NUCLEOTIDE SEQUENCE [LARGE SCALE GENOMIC DNA]</scope>
    <source>
        <strain evidence="2">DMR45628</strain>
    </source>
</reference>
<dbReference type="PANTHER" id="PTHR11360:SF237">
    <property type="entry name" value="MONOCARBOXYLATE TRANSPORTER 12-B-LIKE PROTEIN"/>
    <property type="match status" value="1"/>
</dbReference>
<comment type="caution">
    <text evidence="2">The sequence shown here is derived from an EMBL/GenBank/DDBJ whole genome shotgun (WGS) entry which is preliminary data.</text>
</comment>
<feature type="transmembrane region" description="Helical" evidence="1">
    <location>
        <begin position="83"/>
        <end position="102"/>
    </location>
</feature>
<feature type="transmembrane region" description="Helical" evidence="1">
    <location>
        <begin position="391"/>
        <end position="409"/>
    </location>
</feature>
<keyword evidence="1" id="KW-1133">Transmembrane helix</keyword>
<dbReference type="SUPFAM" id="SSF103473">
    <property type="entry name" value="MFS general substrate transporter"/>
    <property type="match status" value="1"/>
</dbReference>
<gene>
    <name evidence="2" type="ORF">QE152_g3906</name>
</gene>
<feature type="transmembrane region" description="Helical" evidence="1">
    <location>
        <begin position="169"/>
        <end position="190"/>
    </location>
</feature>
<feature type="transmembrane region" description="Helical" evidence="1">
    <location>
        <begin position="12"/>
        <end position="33"/>
    </location>
</feature>
<evidence type="ECO:0000313" key="3">
    <source>
        <dbReference type="Proteomes" id="UP001458880"/>
    </source>
</evidence>
<dbReference type="Proteomes" id="UP001458880">
    <property type="component" value="Unassembled WGS sequence"/>
</dbReference>
<name>A0AAW1N4N8_POPJA</name>
<dbReference type="InterPro" id="IPR036259">
    <property type="entry name" value="MFS_trans_sf"/>
</dbReference>
<dbReference type="AlphaFoldDB" id="A0AAW1N4N8"/>
<dbReference type="GO" id="GO:0008028">
    <property type="term" value="F:monocarboxylic acid transmembrane transporter activity"/>
    <property type="evidence" value="ECO:0007669"/>
    <property type="project" value="TreeGrafter"/>
</dbReference>
<feature type="transmembrane region" description="Helical" evidence="1">
    <location>
        <begin position="141"/>
        <end position="163"/>
    </location>
</feature>
<feature type="transmembrane region" description="Helical" evidence="1">
    <location>
        <begin position="355"/>
        <end position="379"/>
    </location>
</feature>
<sequence>MVQKLRVPPDGGWGWMIVASHALHHLIAIPIMQTFGLLFRDTFNDLGFTATDTSLIMNTNAAFAMFMGILNGPLLRHVGYRKVSILGAFLTTLGVLLTAYAYTFTHYMIAYGLVTSLGIGMGLSSYPLALNSYFVKKRSIAAGYTMTICGLGPVLVPQLISFLLDTYGIKYSMVIMAAISSHTFVSAVLLQPVEWHMKEEIVDDEAAKAEKDKLLEIEETDEDESSAIFNKRMAASMLSLKEELEIESKYGMDTPLAGSLLSLHPVPRSRRNTLTNITLPEESNSALETSAMITHVNEKNKEAKYSNNERINNDNNTKVYDTNLSRAKKKKSSLMKRISKSVVKLFDLTLLKDRIFVNIVVGMSLAVFAELNFSILTPFIMGDYNLSTHQIATFISVLSTADILFRFIAPYVSDFFKKPVSYSGS</sequence>
<dbReference type="Gene3D" id="1.20.1250.20">
    <property type="entry name" value="MFS general substrate transporter like domains"/>
    <property type="match status" value="1"/>
</dbReference>
<keyword evidence="1" id="KW-0812">Transmembrane</keyword>
<evidence type="ECO:0000313" key="2">
    <source>
        <dbReference type="EMBL" id="KAK9752905.1"/>
    </source>
</evidence>
<dbReference type="PANTHER" id="PTHR11360">
    <property type="entry name" value="MONOCARBOXYLATE TRANSPORTER"/>
    <property type="match status" value="1"/>
</dbReference>
<dbReference type="InterPro" id="IPR011701">
    <property type="entry name" value="MFS"/>
</dbReference>
<protein>
    <submittedName>
        <fullName evidence="2">Major Facilitator Superfamily</fullName>
    </submittedName>
</protein>
<evidence type="ECO:0000256" key="1">
    <source>
        <dbReference type="SAM" id="Phobius"/>
    </source>
</evidence>
<feature type="transmembrane region" description="Helical" evidence="1">
    <location>
        <begin position="53"/>
        <end position="71"/>
    </location>
</feature>
<keyword evidence="3" id="KW-1185">Reference proteome</keyword>
<organism evidence="2 3">
    <name type="scientific">Popillia japonica</name>
    <name type="common">Japanese beetle</name>
    <dbReference type="NCBI Taxonomy" id="7064"/>
    <lineage>
        <taxon>Eukaryota</taxon>
        <taxon>Metazoa</taxon>
        <taxon>Ecdysozoa</taxon>
        <taxon>Arthropoda</taxon>
        <taxon>Hexapoda</taxon>
        <taxon>Insecta</taxon>
        <taxon>Pterygota</taxon>
        <taxon>Neoptera</taxon>
        <taxon>Endopterygota</taxon>
        <taxon>Coleoptera</taxon>
        <taxon>Polyphaga</taxon>
        <taxon>Scarabaeiformia</taxon>
        <taxon>Scarabaeidae</taxon>
        <taxon>Rutelinae</taxon>
        <taxon>Popillia</taxon>
    </lineage>
</organism>
<keyword evidence="1" id="KW-0472">Membrane</keyword>
<dbReference type="Pfam" id="PF07690">
    <property type="entry name" value="MFS_1"/>
    <property type="match status" value="1"/>
</dbReference>
<accession>A0AAW1N4N8</accession>